<dbReference type="PANTHER" id="PTHR43133:SF62">
    <property type="entry name" value="RNA POLYMERASE SIGMA FACTOR SIGZ"/>
    <property type="match status" value="1"/>
</dbReference>
<evidence type="ECO:0000256" key="3">
    <source>
        <dbReference type="ARBA" id="ARBA00023082"/>
    </source>
</evidence>
<evidence type="ECO:0000313" key="7">
    <source>
        <dbReference type="EMBL" id="MBM6402263.1"/>
    </source>
</evidence>
<comment type="caution">
    <text evidence="7">The sequence shown here is derived from an EMBL/GenBank/DDBJ whole genome shotgun (WGS) entry which is preliminary data.</text>
</comment>
<dbReference type="InterPro" id="IPR014284">
    <property type="entry name" value="RNA_pol_sigma-70_dom"/>
</dbReference>
<dbReference type="InterPro" id="IPR013324">
    <property type="entry name" value="RNA_pol_sigma_r3/r4-like"/>
</dbReference>
<sequence>MALPAPRRSRAGARPAPTPIVEPVTVDAEVEPDLHDLAERLRGGSREALEEVWARWSSLVYTLALRSVGDHHDAEDVTQQVFVAAWRGRHTLRPDRGSVPGWLVGITRHKVADLHAQRSRRARDAAAATTLPGQHAPPLDERLAARLLLADALDRLGEPRASAIRLALVDELTHEEVAARLGLPLGTVKSHIRRGLAALRRHLEEVSDDDAR</sequence>
<dbReference type="NCBIfam" id="TIGR02937">
    <property type="entry name" value="sigma70-ECF"/>
    <property type="match status" value="1"/>
</dbReference>
<evidence type="ECO:0000259" key="5">
    <source>
        <dbReference type="Pfam" id="PF04542"/>
    </source>
</evidence>
<organism evidence="7 8">
    <name type="scientific">Phycicoccus sonneratiae</name>
    <dbReference type="NCBI Taxonomy" id="2807628"/>
    <lineage>
        <taxon>Bacteria</taxon>
        <taxon>Bacillati</taxon>
        <taxon>Actinomycetota</taxon>
        <taxon>Actinomycetes</taxon>
        <taxon>Micrococcales</taxon>
        <taxon>Intrasporangiaceae</taxon>
        <taxon>Phycicoccus</taxon>
    </lineage>
</organism>
<comment type="similarity">
    <text evidence="1">Belongs to the sigma-70 factor family. ECF subfamily.</text>
</comment>
<dbReference type="EMBL" id="JAFDVD010000023">
    <property type="protein sequence ID" value="MBM6402263.1"/>
    <property type="molecule type" value="Genomic_DNA"/>
</dbReference>
<evidence type="ECO:0000256" key="4">
    <source>
        <dbReference type="ARBA" id="ARBA00023163"/>
    </source>
</evidence>
<feature type="domain" description="RNA polymerase sigma factor 70 region 4 type 2" evidence="6">
    <location>
        <begin position="147"/>
        <end position="199"/>
    </location>
</feature>
<dbReference type="InterPro" id="IPR039425">
    <property type="entry name" value="RNA_pol_sigma-70-like"/>
</dbReference>
<dbReference type="InterPro" id="IPR013325">
    <property type="entry name" value="RNA_pol_sigma_r2"/>
</dbReference>
<protein>
    <submittedName>
        <fullName evidence="7">RNA polymerase sigma factor</fullName>
    </submittedName>
</protein>
<dbReference type="Proteomes" id="UP001430172">
    <property type="component" value="Unassembled WGS sequence"/>
</dbReference>
<dbReference type="InterPro" id="IPR007627">
    <property type="entry name" value="RNA_pol_sigma70_r2"/>
</dbReference>
<reference evidence="7" key="1">
    <citation type="submission" date="2021-02" db="EMBL/GenBank/DDBJ databases">
        <title>Phycicoccus sp. MQZ13P-5T, whole genome shotgun sequence.</title>
        <authorList>
            <person name="Tuo L."/>
        </authorList>
    </citation>
    <scope>NUCLEOTIDE SEQUENCE</scope>
    <source>
        <strain evidence="7">MQZ13P-5</strain>
    </source>
</reference>
<dbReference type="Pfam" id="PF08281">
    <property type="entry name" value="Sigma70_r4_2"/>
    <property type="match status" value="1"/>
</dbReference>
<keyword evidence="3" id="KW-0731">Sigma factor</keyword>
<feature type="domain" description="RNA polymerase sigma-70 region 2" evidence="5">
    <location>
        <begin position="55"/>
        <end position="121"/>
    </location>
</feature>
<evidence type="ECO:0000256" key="2">
    <source>
        <dbReference type="ARBA" id="ARBA00023015"/>
    </source>
</evidence>
<dbReference type="Gene3D" id="1.10.1740.10">
    <property type="match status" value="1"/>
</dbReference>
<dbReference type="SUPFAM" id="SSF88659">
    <property type="entry name" value="Sigma3 and sigma4 domains of RNA polymerase sigma factors"/>
    <property type="match status" value="1"/>
</dbReference>
<keyword evidence="4" id="KW-0804">Transcription</keyword>
<proteinExistence type="inferred from homology"/>
<keyword evidence="2" id="KW-0805">Transcription regulation</keyword>
<evidence type="ECO:0000313" key="8">
    <source>
        <dbReference type="Proteomes" id="UP001430172"/>
    </source>
</evidence>
<evidence type="ECO:0000256" key="1">
    <source>
        <dbReference type="ARBA" id="ARBA00010641"/>
    </source>
</evidence>
<evidence type="ECO:0000259" key="6">
    <source>
        <dbReference type="Pfam" id="PF08281"/>
    </source>
</evidence>
<name>A0ABS2CR22_9MICO</name>
<dbReference type="InterPro" id="IPR036388">
    <property type="entry name" value="WH-like_DNA-bd_sf"/>
</dbReference>
<dbReference type="SUPFAM" id="SSF88946">
    <property type="entry name" value="Sigma2 domain of RNA polymerase sigma factors"/>
    <property type="match status" value="1"/>
</dbReference>
<gene>
    <name evidence="7" type="ORF">JQN70_17845</name>
</gene>
<dbReference type="Gene3D" id="1.10.10.10">
    <property type="entry name" value="Winged helix-like DNA-binding domain superfamily/Winged helix DNA-binding domain"/>
    <property type="match status" value="1"/>
</dbReference>
<accession>A0ABS2CR22</accession>
<dbReference type="InterPro" id="IPR013249">
    <property type="entry name" value="RNA_pol_sigma70_r4_t2"/>
</dbReference>
<dbReference type="PANTHER" id="PTHR43133">
    <property type="entry name" value="RNA POLYMERASE ECF-TYPE SIGMA FACTO"/>
    <property type="match status" value="1"/>
</dbReference>
<dbReference type="Pfam" id="PF04542">
    <property type="entry name" value="Sigma70_r2"/>
    <property type="match status" value="1"/>
</dbReference>
<keyword evidence="8" id="KW-1185">Reference proteome</keyword>